<dbReference type="InterPro" id="IPR016181">
    <property type="entry name" value="Acyl_CoA_acyltransferase"/>
</dbReference>
<dbReference type="InterPro" id="IPR000182">
    <property type="entry name" value="GNAT_dom"/>
</dbReference>
<dbReference type="CDD" id="cd04301">
    <property type="entry name" value="NAT_SF"/>
    <property type="match status" value="2"/>
</dbReference>
<proteinExistence type="predicted"/>
<organism evidence="4 5">
    <name type="scientific">Ornithinimicrobium ciconiae</name>
    <dbReference type="NCBI Taxonomy" id="2594265"/>
    <lineage>
        <taxon>Bacteria</taxon>
        <taxon>Bacillati</taxon>
        <taxon>Actinomycetota</taxon>
        <taxon>Actinomycetes</taxon>
        <taxon>Micrococcales</taxon>
        <taxon>Ornithinimicrobiaceae</taxon>
        <taxon>Ornithinimicrobium</taxon>
    </lineage>
</organism>
<dbReference type="OrthoDB" id="9799092at2"/>
<keyword evidence="2" id="KW-0012">Acyltransferase</keyword>
<reference evidence="4 5" key="1">
    <citation type="submission" date="2019-07" db="EMBL/GenBank/DDBJ databases">
        <title>complete genome sequencing of Ornithinimicrobium sp. H23M54.</title>
        <authorList>
            <person name="Bae J.-W."/>
            <person name="Lee S.-Y."/>
        </authorList>
    </citation>
    <scope>NUCLEOTIDE SEQUENCE [LARGE SCALE GENOMIC DNA]</scope>
    <source>
        <strain evidence="4 5">H23M54</strain>
    </source>
</reference>
<dbReference type="AlphaFoldDB" id="A0A516G7S5"/>
<feature type="domain" description="N-acetyltransferase" evidence="3">
    <location>
        <begin position="11"/>
        <end position="170"/>
    </location>
</feature>
<gene>
    <name evidence="4" type="ORF">FNH13_03845</name>
</gene>
<dbReference type="Gene3D" id="3.40.630.30">
    <property type="match status" value="1"/>
</dbReference>
<name>A0A516G7S5_9MICO</name>
<dbReference type="EMBL" id="CP041616">
    <property type="protein sequence ID" value="QDO87577.1"/>
    <property type="molecule type" value="Genomic_DNA"/>
</dbReference>
<accession>A0A516G7S5</accession>
<evidence type="ECO:0000313" key="4">
    <source>
        <dbReference type="EMBL" id="QDO87577.1"/>
    </source>
</evidence>
<dbReference type="PROSITE" id="PS51186">
    <property type="entry name" value="GNAT"/>
    <property type="match status" value="2"/>
</dbReference>
<feature type="domain" description="N-acetyltransferase" evidence="3">
    <location>
        <begin position="175"/>
        <end position="318"/>
    </location>
</feature>
<evidence type="ECO:0000313" key="5">
    <source>
        <dbReference type="Proteomes" id="UP000315395"/>
    </source>
</evidence>
<evidence type="ECO:0000256" key="1">
    <source>
        <dbReference type="ARBA" id="ARBA00022679"/>
    </source>
</evidence>
<dbReference type="GO" id="GO:0016747">
    <property type="term" value="F:acyltransferase activity, transferring groups other than amino-acyl groups"/>
    <property type="evidence" value="ECO:0007669"/>
    <property type="project" value="InterPro"/>
</dbReference>
<evidence type="ECO:0000256" key="2">
    <source>
        <dbReference type="ARBA" id="ARBA00023315"/>
    </source>
</evidence>
<evidence type="ECO:0000259" key="3">
    <source>
        <dbReference type="PROSITE" id="PS51186"/>
    </source>
</evidence>
<sequence>MPECRIVDMTLTWRAVTPADIPAVVSFTNLVGERDGTGAVTTQESTAEMFQAPRFDVSTDTVSAWDGGALLALGSVFARDALVDGRAMVGVEGAVHPDHRGRGVGSELLTRLEERAVTLASERHPGAPLRLRTSGGLPDSSSQQLLEERGFTPDNYFVTMQAQLEDWPDPGVESVAVRPAQSLLDAMRDAHNDAFRDHRNFSPISAEHWAFWGKSSAQRLEQSRVVVEDGRVLAYALTGEHEPGVSHIELVGTRREARGRGLARDVLLGSLRAARDAGYRISELEVDSTNPTGADRLYTSVGFVPVRVISRYVRDLAD</sequence>
<dbReference type="Pfam" id="PF00583">
    <property type="entry name" value="Acetyltransf_1"/>
    <property type="match status" value="2"/>
</dbReference>
<dbReference type="Proteomes" id="UP000315395">
    <property type="component" value="Chromosome"/>
</dbReference>
<protein>
    <submittedName>
        <fullName evidence="4">GNAT family N-acetyltransferase</fullName>
    </submittedName>
</protein>
<dbReference type="InterPro" id="IPR050832">
    <property type="entry name" value="Bact_Acetyltransf"/>
</dbReference>
<dbReference type="PANTHER" id="PTHR43877">
    <property type="entry name" value="AMINOALKYLPHOSPHONATE N-ACETYLTRANSFERASE-RELATED-RELATED"/>
    <property type="match status" value="1"/>
</dbReference>
<dbReference type="KEGG" id="orz:FNH13_03845"/>
<dbReference type="SUPFAM" id="SSF55729">
    <property type="entry name" value="Acyl-CoA N-acyltransferases (Nat)"/>
    <property type="match status" value="1"/>
</dbReference>
<keyword evidence="1 4" id="KW-0808">Transferase</keyword>
<keyword evidence="5" id="KW-1185">Reference proteome</keyword>